<comment type="caution">
    <text evidence="8">The sequence shown here is derived from an EMBL/GenBank/DDBJ whole genome shotgun (WGS) entry which is preliminary data.</text>
</comment>
<reference evidence="9" key="1">
    <citation type="journal article" date="2019" name="Int. J. Syst. Evol. Microbiol.">
        <title>The Global Catalogue of Microorganisms (GCM) 10K type strain sequencing project: providing services to taxonomists for standard genome sequencing and annotation.</title>
        <authorList>
            <consortium name="The Broad Institute Genomics Platform"/>
            <consortium name="The Broad Institute Genome Sequencing Center for Infectious Disease"/>
            <person name="Wu L."/>
            <person name="Ma J."/>
        </authorList>
    </citation>
    <scope>NUCLEOTIDE SEQUENCE [LARGE SCALE GENOMIC DNA]</scope>
    <source>
        <strain evidence="9">CCM 8689</strain>
    </source>
</reference>
<sequence length="167" mass="19067">MRKAIIVLILFICSAIFCFADSGANSFKPNFLQNGSVDSLKYIDFLNRRAMLMYETNVDSTFYYTTKARKISERIDYAKGKADALNNLGIFFDIKGNLRMALRYYNAGYIAYQELKDSANAVQATMNIAMVYGQMDKNERSIQYYNKALNLGKKLSQDSILSLVIYN</sequence>
<keyword evidence="2" id="KW-0963">Cytoplasm</keyword>
<keyword evidence="4 6" id="KW-0802">TPR repeat</keyword>
<dbReference type="InterPro" id="IPR019734">
    <property type="entry name" value="TPR_rpt"/>
</dbReference>
<dbReference type="PANTHER" id="PTHR46630:SF1">
    <property type="entry name" value="TETRATRICOPEPTIDE REPEAT PROTEIN 29"/>
    <property type="match status" value="1"/>
</dbReference>
<feature type="signal peptide" evidence="7">
    <location>
        <begin position="1"/>
        <end position="20"/>
    </location>
</feature>
<evidence type="ECO:0000256" key="7">
    <source>
        <dbReference type="SAM" id="SignalP"/>
    </source>
</evidence>
<dbReference type="EMBL" id="JBHSBY010000065">
    <property type="protein sequence ID" value="MFC4196841.1"/>
    <property type="molecule type" value="Genomic_DNA"/>
</dbReference>
<dbReference type="Proteomes" id="UP001595792">
    <property type="component" value="Unassembled WGS sequence"/>
</dbReference>
<keyword evidence="7" id="KW-0732">Signal</keyword>
<comment type="similarity">
    <text evidence="5">Belongs to the Rap family.</text>
</comment>
<gene>
    <name evidence="8" type="ORF">ACFOUY_09040</name>
</gene>
<evidence type="ECO:0000256" key="6">
    <source>
        <dbReference type="PROSITE-ProRule" id="PRU00339"/>
    </source>
</evidence>
<comment type="subcellular location">
    <subcellularLocation>
        <location evidence="1">Cytoplasm</location>
    </subcellularLocation>
</comment>
<protein>
    <submittedName>
        <fullName evidence="8">Tetratricopeptide repeat protein</fullName>
    </submittedName>
</protein>
<organism evidence="8 9">
    <name type="scientific">Pedobacter jamesrossensis</name>
    <dbReference type="NCBI Taxonomy" id="1908238"/>
    <lineage>
        <taxon>Bacteria</taxon>
        <taxon>Pseudomonadati</taxon>
        <taxon>Bacteroidota</taxon>
        <taxon>Sphingobacteriia</taxon>
        <taxon>Sphingobacteriales</taxon>
        <taxon>Sphingobacteriaceae</taxon>
        <taxon>Pedobacter</taxon>
    </lineage>
</organism>
<accession>A0ABV8NJC5</accession>
<dbReference type="InterPro" id="IPR051476">
    <property type="entry name" value="Bac_ResReg_Asp_Phosphatase"/>
</dbReference>
<feature type="repeat" description="TPR" evidence="6">
    <location>
        <begin position="122"/>
        <end position="155"/>
    </location>
</feature>
<dbReference type="PROSITE" id="PS50005">
    <property type="entry name" value="TPR"/>
    <property type="match status" value="1"/>
</dbReference>
<name>A0ABV8NJC5_9SPHI</name>
<proteinExistence type="inferred from homology"/>
<dbReference type="RefSeq" id="WP_378960181.1">
    <property type="nucleotide sequence ID" value="NZ_JBHRXC010000016.1"/>
</dbReference>
<keyword evidence="9" id="KW-1185">Reference proteome</keyword>
<evidence type="ECO:0000313" key="8">
    <source>
        <dbReference type="EMBL" id="MFC4196841.1"/>
    </source>
</evidence>
<evidence type="ECO:0000256" key="3">
    <source>
        <dbReference type="ARBA" id="ARBA00022737"/>
    </source>
</evidence>
<dbReference type="PANTHER" id="PTHR46630">
    <property type="entry name" value="TETRATRICOPEPTIDE REPEAT PROTEIN 29"/>
    <property type="match status" value="1"/>
</dbReference>
<dbReference type="Pfam" id="PF13424">
    <property type="entry name" value="TPR_12"/>
    <property type="match status" value="1"/>
</dbReference>
<keyword evidence="3" id="KW-0677">Repeat</keyword>
<dbReference type="SUPFAM" id="SSF48452">
    <property type="entry name" value="TPR-like"/>
    <property type="match status" value="1"/>
</dbReference>
<evidence type="ECO:0000313" key="9">
    <source>
        <dbReference type="Proteomes" id="UP001595792"/>
    </source>
</evidence>
<evidence type="ECO:0000256" key="5">
    <source>
        <dbReference type="ARBA" id="ARBA00038253"/>
    </source>
</evidence>
<feature type="chain" id="PRO_5046163251" evidence="7">
    <location>
        <begin position="21"/>
        <end position="167"/>
    </location>
</feature>
<evidence type="ECO:0000256" key="1">
    <source>
        <dbReference type="ARBA" id="ARBA00004496"/>
    </source>
</evidence>
<evidence type="ECO:0000256" key="4">
    <source>
        <dbReference type="ARBA" id="ARBA00022803"/>
    </source>
</evidence>
<dbReference type="InterPro" id="IPR011990">
    <property type="entry name" value="TPR-like_helical_dom_sf"/>
</dbReference>
<evidence type="ECO:0000256" key="2">
    <source>
        <dbReference type="ARBA" id="ARBA00022490"/>
    </source>
</evidence>
<dbReference type="SMART" id="SM00028">
    <property type="entry name" value="TPR"/>
    <property type="match status" value="2"/>
</dbReference>
<dbReference type="Gene3D" id="1.25.40.10">
    <property type="entry name" value="Tetratricopeptide repeat domain"/>
    <property type="match status" value="1"/>
</dbReference>